<dbReference type="AlphaFoldDB" id="A0A562J389"/>
<dbReference type="RefSeq" id="WP_144569971.1">
    <property type="nucleotide sequence ID" value="NZ_VLKG01000001.1"/>
</dbReference>
<proteinExistence type="predicted"/>
<comment type="caution">
    <text evidence="5">The sequence shown here is derived from an EMBL/GenBank/DDBJ whole genome shotgun (WGS) entry which is preliminary data.</text>
</comment>
<dbReference type="GO" id="GO:0008233">
    <property type="term" value="F:peptidase activity"/>
    <property type="evidence" value="ECO:0007669"/>
    <property type="project" value="UniProtKB-KW"/>
</dbReference>
<dbReference type="InterPro" id="IPR006433">
    <property type="entry name" value="Prohead_protease"/>
</dbReference>
<reference evidence="5 6" key="1">
    <citation type="submission" date="2019-07" db="EMBL/GenBank/DDBJ databases">
        <title>Genomic Encyclopedia of Type Strains, Phase I: the one thousand microbial genomes (KMG-I) project.</title>
        <authorList>
            <person name="Kyrpides N."/>
        </authorList>
    </citation>
    <scope>NUCLEOTIDE SEQUENCE [LARGE SCALE GENOMIC DNA]</scope>
    <source>
        <strain evidence="5 6">DSM 375</strain>
    </source>
</reference>
<feature type="domain" description="Prohead serine protease" evidence="4">
    <location>
        <begin position="24"/>
        <end position="157"/>
    </location>
</feature>
<evidence type="ECO:0000313" key="6">
    <source>
        <dbReference type="Proteomes" id="UP000319627"/>
    </source>
</evidence>
<sequence>MHTQTLYSAPLEIKLSPTSDEVSLGLFSGYASTFGYIPDSHKDIIAPGAFTKSLARRNQDYATPAMLWMHDSKKPIGRWLSFKEDDYGLYVSGKLTLDVPQAQEAYALMKDGALAMSIGFFLIDSVQLTPEIRQIKEVELVEVSLVSLPSNSRAQITEVKALDLDDPRAFERRVRDALGLSSRQAKRLMSGGWSALVRDERSDNSTELVAIAKRLHQITQDLRISNDS</sequence>
<gene>
    <name evidence="5" type="ORF">LX59_00202</name>
</gene>
<name>A0A562J389_9GAMM</name>
<keyword evidence="2" id="KW-0645">Protease</keyword>
<evidence type="ECO:0000256" key="3">
    <source>
        <dbReference type="ARBA" id="ARBA00022801"/>
    </source>
</evidence>
<protein>
    <recommendedName>
        <fullName evidence="4">Prohead serine protease domain-containing protein</fullName>
    </recommendedName>
</protein>
<evidence type="ECO:0000313" key="5">
    <source>
        <dbReference type="EMBL" id="TWH77294.1"/>
    </source>
</evidence>
<organism evidence="5 6">
    <name type="scientific">Azomonas agilis</name>
    <dbReference type="NCBI Taxonomy" id="116849"/>
    <lineage>
        <taxon>Bacteria</taxon>
        <taxon>Pseudomonadati</taxon>
        <taxon>Pseudomonadota</taxon>
        <taxon>Gammaproteobacteria</taxon>
        <taxon>Pseudomonadales</taxon>
        <taxon>Pseudomonadaceae</taxon>
        <taxon>Azomonas</taxon>
    </lineage>
</organism>
<dbReference type="NCBIfam" id="TIGR01543">
    <property type="entry name" value="proheadase_HK97"/>
    <property type="match status" value="1"/>
</dbReference>
<dbReference type="InterPro" id="IPR054613">
    <property type="entry name" value="Peptidase_S78_dom"/>
</dbReference>
<keyword evidence="1" id="KW-1188">Viral release from host cell</keyword>
<dbReference type="GO" id="GO:0006508">
    <property type="term" value="P:proteolysis"/>
    <property type="evidence" value="ECO:0007669"/>
    <property type="project" value="UniProtKB-KW"/>
</dbReference>
<dbReference type="Proteomes" id="UP000319627">
    <property type="component" value="Unassembled WGS sequence"/>
</dbReference>
<evidence type="ECO:0000256" key="2">
    <source>
        <dbReference type="ARBA" id="ARBA00022670"/>
    </source>
</evidence>
<evidence type="ECO:0000259" key="4">
    <source>
        <dbReference type="Pfam" id="PF04586"/>
    </source>
</evidence>
<accession>A0A562J389</accession>
<dbReference type="Pfam" id="PF04586">
    <property type="entry name" value="Peptidase_S78"/>
    <property type="match status" value="1"/>
</dbReference>
<keyword evidence="3" id="KW-0378">Hydrolase</keyword>
<dbReference type="EMBL" id="VLKG01000001">
    <property type="protein sequence ID" value="TWH77294.1"/>
    <property type="molecule type" value="Genomic_DNA"/>
</dbReference>
<dbReference type="OrthoDB" id="9804926at2"/>
<evidence type="ECO:0000256" key="1">
    <source>
        <dbReference type="ARBA" id="ARBA00022612"/>
    </source>
</evidence>
<keyword evidence="6" id="KW-1185">Reference proteome</keyword>